<dbReference type="RefSeq" id="WP_183761006.1">
    <property type="nucleotide sequence ID" value="NZ_BMHZ01000002.1"/>
</dbReference>
<keyword evidence="5" id="KW-1185">Reference proteome</keyword>
<keyword evidence="1" id="KW-0812">Transmembrane</keyword>
<proteinExistence type="predicted"/>
<reference evidence="2" key="1">
    <citation type="journal article" date="2014" name="Int. J. Syst. Evol. Microbiol.">
        <title>Complete genome of a new Firmicutes species belonging to the dominant human colonic microbiota ('Ruminococcus bicirculans') reveals two chromosomes and a selective capacity to utilize plant glucans.</title>
        <authorList>
            <consortium name="NISC Comparative Sequencing Program"/>
            <person name="Wegmann U."/>
            <person name="Louis P."/>
            <person name="Goesmann A."/>
            <person name="Henrissat B."/>
            <person name="Duncan S.H."/>
            <person name="Flint H.J."/>
        </authorList>
    </citation>
    <scope>NUCLEOTIDE SEQUENCE</scope>
    <source>
        <strain evidence="2">CGMCC 1.15287</strain>
    </source>
</reference>
<keyword evidence="1" id="KW-0472">Membrane</keyword>
<accession>A0A7W6K8W6</accession>
<dbReference type="Proteomes" id="UP000532273">
    <property type="component" value="Unassembled WGS sequence"/>
</dbReference>
<sequence length="168" mass="19235">MKKVLVLVFITTCAVMSYQGSILQQLSGKGIINLELAGKSTGAEIISLWNNTRYGDQTLLNVAEQNTHLDFLFILVYVLLIMTLSNAQMQREKTGWLNELLRLNLFLAFVIGSLDVVENIRLLHSFHHPANPAEFWQTDFIAWPKFIIAGWVLLVYLFSVIKRYFVKT</sequence>
<dbReference type="Proteomes" id="UP000642938">
    <property type="component" value="Unassembled WGS sequence"/>
</dbReference>
<evidence type="ECO:0000313" key="2">
    <source>
        <dbReference type="EMBL" id="GGH07283.1"/>
    </source>
</evidence>
<feature type="transmembrane region" description="Helical" evidence="1">
    <location>
        <begin position="71"/>
        <end position="89"/>
    </location>
</feature>
<reference evidence="5" key="2">
    <citation type="journal article" date="2019" name="Int. J. Syst. Evol. Microbiol.">
        <title>The Global Catalogue of Microorganisms (GCM) 10K type strain sequencing project: providing services to taxonomists for standard genome sequencing and annotation.</title>
        <authorList>
            <consortium name="The Broad Institute Genomics Platform"/>
            <consortium name="The Broad Institute Genome Sequencing Center for Infectious Disease"/>
            <person name="Wu L."/>
            <person name="Ma J."/>
        </authorList>
    </citation>
    <scope>NUCLEOTIDE SEQUENCE [LARGE SCALE GENOMIC DNA]</scope>
    <source>
        <strain evidence="5">CGMCC 1.15287</strain>
    </source>
</reference>
<dbReference type="AlphaFoldDB" id="A0A7W6K8W6"/>
<organism evidence="3 4">
    <name type="scientific">Pedobacter zeae</name>
    <dbReference type="NCBI Taxonomy" id="1737356"/>
    <lineage>
        <taxon>Bacteria</taxon>
        <taxon>Pseudomonadati</taxon>
        <taxon>Bacteroidota</taxon>
        <taxon>Sphingobacteriia</taxon>
        <taxon>Sphingobacteriales</taxon>
        <taxon>Sphingobacteriaceae</taxon>
        <taxon>Pedobacter</taxon>
    </lineage>
</organism>
<dbReference type="EMBL" id="BMHZ01000002">
    <property type="protein sequence ID" value="GGH07283.1"/>
    <property type="molecule type" value="Genomic_DNA"/>
</dbReference>
<dbReference type="EMBL" id="JACIEF010000001">
    <property type="protein sequence ID" value="MBB4107339.1"/>
    <property type="molecule type" value="Genomic_DNA"/>
</dbReference>
<gene>
    <name evidence="2" type="ORF">GCM10007422_24330</name>
    <name evidence="3" type="ORF">GGQ60_001299</name>
</gene>
<keyword evidence="1" id="KW-1133">Transmembrane helix</keyword>
<evidence type="ECO:0000313" key="5">
    <source>
        <dbReference type="Proteomes" id="UP000642938"/>
    </source>
</evidence>
<comment type="caution">
    <text evidence="3">The sequence shown here is derived from an EMBL/GenBank/DDBJ whole genome shotgun (WGS) entry which is preliminary data.</text>
</comment>
<name>A0A7W6K8W6_9SPHI</name>
<evidence type="ECO:0000313" key="3">
    <source>
        <dbReference type="EMBL" id="MBB4107339.1"/>
    </source>
</evidence>
<feature type="transmembrane region" description="Helical" evidence="1">
    <location>
        <begin position="101"/>
        <end position="120"/>
    </location>
</feature>
<reference evidence="2" key="4">
    <citation type="submission" date="2024-05" db="EMBL/GenBank/DDBJ databases">
        <authorList>
            <person name="Sun Q."/>
            <person name="Zhou Y."/>
        </authorList>
    </citation>
    <scope>NUCLEOTIDE SEQUENCE</scope>
    <source>
        <strain evidence="2">CGMCC 1.15287</strain>
    </source>
</reference>
<evidence type="ECO:0000313" key="4">
    <source>
        <dbReference type="Proteomes" id="UP000532273"/>
    </source>
</evidence>
<feature type="transmembrane region" description="Helical" evidence="1">
    <location>
        <begin position="140"/>
        <end position="161"/>
    </location>
</feature>
<protein>
    <submittedName>
        <fullName evidence="3">Uncharacterized protein</fullName>
    </submittedName>
</protein>
<evidence type="ECO:0000256" key="1">
    <source>
        <dbReference type="SAM" id="Phobius"/>
    </source>
</evidence>
<reference evidence="3 4" key="3">
    <citation type="submission" date="2020-08" db="EMBL/GenBank/DDBJ databases">
        <title>Genomic Encyclopedia of Type Strains, Phase IV (KMG-IV): sequencing the most valuable type-strain genomes for metagenomic binning, comparative biology and taxonomic classification.</title>
        <authorList>
            <person name="Goeker M."/>
        </authorList>
    </citation>
    <scope>NUCLEOTIDE SEQUENCE [LARGE SCALE GENOMIC DNA]</scope>
    <source>
        <strain evidence="3 4">DSM 100774</strain>
    </source>
</reference>